<gene>
    <name evidence="2" type="primary">HM00016</name>
</gene>
<evidence type="ECO:0000313" key="2">
    <source>
        <dbReference type="EMBL" id="CBH09253.1"/>
    </source>
</evidence>
<dbReference type="PANTHER" id="PTHR28348">
    <property type="entry name" value="UPF0193 PROTEIN EVG1"/>
    <property type="match status" value="1"/>
</dbReference>
<sequence length="273" mass="31050">MEKPDANGCVNITWPSKTIPHGGVFHTKVLEPSAARQDFLKLLLEESKLTIAQRRKNAFTLRQEEVKQETKPRPQPPSVRPRTSRRRSLSAIRASETLSVDHYCPLKTGEDREKLKDKLANIMTYGDTDHKPPSPPRITKQKSKIPTKKEQWNDLLTQIRERAEWLAEMEDLGQAGPHRDLIKDQIAERMRALDALGVDSHCSSARSSATGFSVLYNETARSSSSGKIEHISGSNAIRNRQPKYPIRKSKYTEENVAAYEKLSPLQYSPRRRV</sequence>
<dbReference type="Pfam" id="PF05250">
    <property type="entry name" value="UPF0193"/>
    <property type="match status" value="1"/>
</dbReference>
<reference evidence="2" key="2">
    <citation type="journal article" name="Mol. Ecol.">
        <title>Characterization of a hotspot for mimicry: Assembly of a butterfly wing transcriptome to genomic sequence at the HmYb/Sb locus.</title>
        <authorList>
            <person name="Ferguson L."/>
            <person name="Fai Lee S."/>
            <person name="Chamberlain N."/>
            <person name="Nadeau N."/>
            <person name="Joron M."/>
            <person name="Baxter S."/>
            <person name="Wilkinson P."/>
            <person name="Papanicolaou A."/>
            <person name="Kumar S."/>
            <person name="Thuan-Jin Clark R."/>
            <person name="Davidson C."/>
            <person name="Glithero R."/>
            <person name="Beasley H."/>
            <person name="Vogel H."/>
            <person name="Ffrench-Constant R."/>
            <person name="Jiggins C."/>
        </authorList>
    </citation>
    <scope>NUCLEOTIDE SEQUENCE</scope>
</reference>
<dbReference type="InterPro" id="IPR007914">
    <property type="entry name" value="UPF0193"/>
</dbReference>
<feature type="region of interest" description="Disordered" evidence="1">
    <location>
        <begin position="61"/>
        <end position="90"/>
    </location>
</feature>
<proteinExistence type="predicted"/>
<feature type="region of interest" description="Disordered" evidence="1">
    <location>
        <begin position="124"/>
        <end position="147"/>
    </location>
</feature>
<dbReference type="PANTHER" id="PTHR28348:SF1">
    <property type="entry name" value="UPF0193 PROTEIN EVG1"/>
    <property type="match status" value="1"/>
</dbReference>
<dbReference type="AlphaFoldDB" id="C9S277"/>
<organism evidence="2">
    <name type="scientific">Heliconius melpomene</name>
    <name type="common">Postman butterfly</name>
    <dbReference type="NCBI Taxonomy" id="34740"/>
    <lineage>
        <taxon>Eukaryota</taxon>
        <taxon>Metazoa</taxon>
        <taxon>Ecdysozoa</taxon>
        <taxon>Arthropoda</taxon>
        <taxon>Hexapoda</taxon>
        <taxon>Insecta</taxon>
        <taxon>Pterygota</taxon>
        <taxon>Neoptera</taxon>
        <taxon>Endopterygota</taxon>
        <taxon>Lepidoptera</taxon>
        <taxon>Glossata</taxon>
        <taxon>Ditrysia</taxon>
        <taxon>Papilionoidea</taxon>
        <taxon>Nymphalidae</taxon>
        <taxon>Heliconiinae</taxon>
        <taxon>Heliconiini</taxon>
        <taxon>Heliconius</taxon>
    </lineage>
</organism>
<feature type="compositionally biased region" description="Basic and acidic residues" evidence="1">
    <location>
        <begin position="62"/>
        <end position="72"/>
    </location>
</feature>
<dbReference type="EMBL" id="CU367882">
    <property type="protein sequence ID" value="CBH09253.1"/>
    <property type="molecule type" value="Genomic_DNA"/>
</dbReference>
<reference evidence="2" key="1">
    <citation type="submission" date="2008-11" db="EMBL/GenBank/DDBJ databases">
        <authorList>
            <person name="Beasley H."/>
        </authorList>
    </citation>
    <scope>NUCLEOTIDE SEQUENCE</scope>
</reference>
<evidence type="ECO:0000256" key="1">
    <source>
        <dbReference type="SAM" id="MobiDB-lite"/>
    </source>
</evidence>
<name>C9S277_HELME</name>
<protein>
    <submittedName>
        <fullName evidence="2">HM00016 protein</fullName>
    </submittedName>
</protein>
<accession>C9S277</accession>